<evidence type="ECO:0000313" key="5">
    <source>
        <dbReference type="Proteomes" id="UP000541352"/>
    </source>
</evidence>
<keyword evidence="1" id="KW-0813">Transport</keyword>
<dbReference type="AlphaFoldDB" id="A0A7W5ZG31"/>
<dbReference type="RefSeq" id="WP_183971292.1">
    <property type="nucleotide sequence ID" value="NZ_JACIBY010000001.1"/>
</dbReference>
<protein>
    <submittedName>
        <fullName evidence="4">Multidrug efflux pump subunit AcrA (Membrane-fusion protein)</fullName>
    </submittedName>
</protein>
<dbReference type="Gene3D" id="2.40.420.20">
    <property type="match status" value="1"/>
</dbReference>
<feature type="domain" description="CusB-like beta-barrel" evidence="2">
    <location>
        <begin position="203"/>
        <end position="276"/>
    </location>
</feature>
<dbReference type="Pfam" id="PF25975">
    <property type="entry name" value="CzcB_C"/>
    <property type="match status" value="1"/>
</dbReference>
<name>A0A7W5ZG31_9BACT</name>
<evidence type="ECO:0000256" key="1">
    <source>
        <dbReference type="ARBA" id="ARBA00022448"/>
    </source>
</evidence>
<evidence type="ECO:0000313" key="4">
    <source>
        <dbReference type="EMBL" id="MBB3836556.1"/>
    </source>
</evidence>
<dbReference type="InterPro" id="IPR058649">
    <property type="entry name" value="CzcB_C"/>
</dbReference>
<organism evidence="4 5">
    <name type="scientific">Runella defluvii</name>
    <dbReference type="NCBI Taxonomy" id="370973"/>
    <lineage>
        <taxon>Bacteria</taxon>
        <taxon>Pseudomonadati</taxon>
        <taxon>Bacteroidota</taxon>
        <taxon>Cytophagia</taxon>
        <taxon>Cytophagales</taxon>
        <taxon>Spirosomataceae</taxon>
        <taxon>Runella</taxon>
    </lineage>
</organism>
<evidence type="ECO:0000259" key="2">
    <source>
        <dbReference type="Pfam" id="PF25954"/>
    </source>
</evidence>
<dbReference type="Gene3D" id="2.40.30.170">
    <property type="match status" value="1"/>
</dbReference>
<dbReference type="SUPFAM" id="SSF111369">
    <property type="entry name" value="HlyD-like secretion proteins"/>
    <property type="match status" value="1"/>
</dbReference>
<keyword evidence="5" id="KW-1185">Reference proteome</keyword>
<sequence>MRRFVQYIWISAVLMVWSCKKEENTLQTASVAKPTVSADGITISFADTIGINGFLYYNVAKKSIRTDLVAPGRVVAEVVRSSDAMGQNLVLFDNPDLTYNYTEMLQHLININKQKGIIAQKKVILQQKKLQLTRVKDLADNQAATGQDLTNAQIEVTNAETEVAQEVTALENEKTSLLEHETRLKLAGFDPKSLVNAKQNATWVICELPENQFQKVTQGQHCFIQFPAFNDKKFEGRIEEVGEVVDNLTRLVKLRVAVINPSSILKAGMFGSVHFGVAEGDFITVPREALVVVQGKQYVFVKTKERTFVRREVMAGQPVENAAVIFAGLQPNDQVVTQGAMQLKGLSFGY</sequence>
<dbReference type="EMBL" id="JACIBY010000001">
    <property type="protein sequence ID" value="MBB3836556.1"/>
    <property type="molecule type" value="Genomic_DNA"/>
</dbReference>
<reference evidence="4 5" key="1">
    <citation type="submission" date="2020-08" db="EMBL/GenBank/DDBJ databases">
        <title>Genomic Encyclopedia of Type Strains, Phase IV (KMG-IV): sequencing the most valuable type-strain genomes for metagenomic binning, comparative biology and taxonomic classification.</title>
        <authorList>
            <person name="Goeker M."/>
        </authorList>
    </citation>
    <scope>NUCLEOTIDE SEQUENCE [LARGE SCALE GENOMIC DNA]</scope>
    <source>
        <strain evidence="4 5">DSM 17976</strain>
    </source>
</reference>
<dbReference type="InterPro" id="IPR051909">
    <property type="entry name" value="MFP_Cation_Efflux"/>
</dbReference>
<dbReference type="Pfam" id="PF25954">
    <property type="entry name" value="Beta-barrel_RND_2"/>
    <property type="match status" value="1"/>
</dbReference>
<evidence type="ECO:0000259" key="3">
    <source>
        <dbReference type="Pfam" id="PF25975"/>
    </source>
</evidence>
<accession>A0A7W5ZG31</accession>
<dbReference type="PANTHER" id="PTHR30097">
    <property type="entry name" value="CATION EFFLUX SYSTEM PROTEIN CUSB"/>
    <property type="match status" value="1"/>
</dbReference>
<dbReference type="Proteomes" id="UP000541352">
    <property type="component" value="Unassembled WGS sequence"/>
</dbReference>
<dbReference type="InterPro" id="IPR058792">
    <property type="entry name" value="Beta-barrel_RND_2"/>
</dbReference>
<gene>
    <name evidence="4" type="ORF">FHS57_000538</name>
</gene>
<comment type="caution">
    <text evidence="4">The sequence shown here is derived from an EMBL/GenBank/DDBJ whole genome shotgun (WGS) entry which is preliminary data.</text>
</comment>
<feature type="domain" description="CzcB-like C-terminal circularly permuted SH3-like" evidence="3">
    <location>
        <begin position="283"/>
        <end position="344"/>
    </location>
</feature>
<proteinExistence type="predicted"/>